<proteinExistence type="predicted"/>
<comment type="caution">
    <text evidence="2">The sequence shown here is derived from an EMBL/GenBank/DDBJ whole genome shotgun (WGS) entry which is preliminary data.</text>
</comment>
<dbReference type="Pfam" id="PF14398">
    <property type="entry name" value="ATPgrasp_YheCD"/>
    <property type="match status" value="1"/>
</dbReference>
<evidence type="ECO:0000256" key="1">
    <source>
        <dbReference type="SAM" id="MobiDB-lite"/>
    </source>
</evidence>
<accession>A0A292YEU8</accession>
<evidence type="ECO:0008006" key="4">
    <source>
        <dbReference type="Google" id="ProtNLM"/>
    </source>
</evidence>
<feature type="region of interest" description="Disordered" evidence="1">
    <location>
        <begin position="364"/>
        <end position="392"/>
    </location>
</feature>
<evidence type="ECO:0000313" key="3">
    <source>
        <dbReference type="Proteomes" id="UP000217785"/>
    </source>
</evidence>
<feature type="compositionally biased region" description="Basic and acidic residues" evidence="1">
    <location>
        <begin position="371"/>
        <end position="384"/>
    </location>
</feature>
<organism evidence="2 3">
    <name type="scientific">Effusibacillus lacus</name>
    <dbReference type="NCBI Taxonomy" id="1348429"/>
    <lineage>
        <taxon>Bacteria</taxon>
        <taxon>Bacillati</taxon>
        <taxon>Bacillota</taxon>
        <taxon>Bacilli</taxon>
        <taxon>Bacillales</taxon>
        <taxon>Alicyclobacillaceae</taxon>
        <taxon>Effusibacillus</taxon>
    </lineage>
</organism>
<reference evidence="3" key="1">
    <citation type="submission" date="2017-07" db="EMBL/GenBank/DDBJ databases">
        <title>Draft genome sequence of Effusibacillus lacus strain skLN1.</title>
        <authorList>
            <person name="Watanabe M."/>
            <person name="Kojima H."/>
            <person name="Fukui M."/>
        </authorList>
    </citation>
    <scope>NUCLEOTIDE SEQUENCE [LARGE SCALE GENOMIC DNA]</scope>
    <source>
        <strain evidence="3">skLN1</strain>
    </source>
</reference>
<dbReference type="AlphaFoldDB" id="A0A292YEU8"/>
<dbReference type="InterPro" id="IPR026838">
    <property type="entry name" value="YheC/D"/>
</dbReference>
<dbReference type="SUPFAM" id="SSF56059">
    <property type="entry name" value="Glutathione synthetase ATP-binding domain-like"/>
    <property type="match status" value="1"/>
</dbReference>
<gene>
    <name evidence="2" type="ORF">EFBL_3693</name>
</gene>
<sequence>MEEQKADLGVLLDESQLKAALQESYGFEYLPFYVRTAKRAGVNVIFFTLPPSPLKTGRIRAYAWNSSTKSYQADTYTIPSVIHNRLIVSKANLRKIRGLLPKHAILYNGLTRFDKWEVHRLLSQNPDTLQYLPITEVFRSQKQVSHWLQQYDNVYLKPCNGSLGMGVIRLRQETDQLEVSHSNKGSSLHFEIPMDGFGGLQKSIRRRPYLIQEGISLLQISEQPVDFRVSVQKGAAGEWTVSGVVGKVGVPGAHATNLAVGGKAISATEILTTAFEKQKADQIYADMKEAALKIAKQLETIGPFMADFGLDLAVTMDGTIKFIEANGRDLRITFRDAKKPQMWRRTFQNPILYGVYLLGSNHAEQGSETAGTEKQDSSKGDGKWKKFRSAKR</sequence>
<keyword evidence="3" id="KW-1185">Reference proteome</keyword>
<name>A0A292YEU8_9BACL</name>
<dbReference type="RefSeq" id="WP_165912618.1">
    <property type="nucleotide sequence ID" value="NZ_BDUF01000112.1"/>
</dbReference>
<dbReference type="Proteomes" id="UP000217785">
    <property type="component" value="Unassembled WGS sequence"/>
</dbReference>
<dbReference type="EMBL" id="BDUF01000112">
    <property type="protein sequence ID" value="GAX92002.1"/>
    <property type="molecule type" value="Genomic_DNA"/>
</dbReference>
<evidence type="ECO:0000313" key="2">
    <source>
        <dbReference type="EMBL" id="GAX92002.1"/>
    </source>
</evidence>
<protein>
    <recommendedName>
        <fullName evidence="4">ATP-grasp domain-containing protein</fullName>
    </recommendedName>
</protein>